<evidence type="ECO:0000313" key="2">
    <source>
        <dbReference type="Proteomes" id="UP000423274"/>
    </source>
</evidence>
<name>A0AAP9HGF8_LACPA</name>
<protein>
    <submittedName>
        <fullName evidence="1">Uncharacterized protein</fullName>
    </submittedName>
</protein>
<sequence length="70" mass="8259">MLDLTPEEKACDPGWQLVSVRQRFIRTTAEYVRPRIIRREYFIKVYKKIRVDDSADPVFVQPHVSNAVIP</sequence>
<organism evidence="1 2">
    <name type="scientific">Lacticaseibacillus paracasei subsp. paracasei</name>
    <dbReference type="NCBI Taxonomy" id="47714"/>
    <lineage>
        <taxon>Bacteria</taxon>
        <taxon>Bacillati</taxon>
        <taxon>Bacillota</taxon>
        <taxon>Bacilli</taxon>
        <taxon>Lactobacillales</taxon>
        <taxon>Lactobacillaceae</taxon>
        <taxon>Lacticaseibacillus</taxon>
    </lineage>
</organism>
<dbReference type="AlphaFoldDB" id="A0AAP9HGF8"/>
<dbReference type="EMBL" id="CP022954">
    <property type="protein sequence ID" value="QGV17946.1"/>
    <property type="molecule type" value="Genomic_DNA"/>
</dbReference>
<dbReference type="Proteomes" id="UP000423274">
    <property type="component" value="Chromosome"/>
</dbReference>
<gene>
    <name evidence="1" type="ORF">LCAKO_1421</name>
</gene>
<proteinExistence type="predicted"/>
<reference evidence="1 2" key="1">
    <citation type="submission" date="2017-08" db="EMBL/GenBank/DDBJ databases">
        <title>Genome sequence, comparative genomics and functional analysis of the highly adhesive Lactobacillus paracasei Kobulty strain.</title>
        <authorList>
            <person name="Koryszewska-Baginska A."/>
            <person name="Grynberg M."/>
            <person name="Aleksandrzak-Piekarczyk T."/>
        </authorList>
    </citation>
    <scope>NUCLEOTIDE SEQUENCE [LARGE SCALE GENOMIC DNA]</scope>
    <source>
        <strain evidence="1 2">IBB3423</strain>
    </source>
</reference>
<accession>A0AAP9HGF8</accession>
<evidence type="ECO:0000313" key="1">
    <source>
        <dbReference type="EMBL" id="QGV17946.1"/>
    </source>
</evidence>